<dbReference type="InterPro" id="IPR045869">
    <property type="entry name" value="Arna-like_SDR_e"/>
</dbReference>
<dbReference type="HOGENOM" id="CLU_007383_4_0_5"/>
<dbReference type="CDD" id="cd05257">
    <property type="entry name" value="Arna_like_SDR_e"/>
    <property type="match status" value="1"/>
</dbReference>
<organism evidence="6 7">
    <name type="scientific">Paramagnetospirillum magneticum (strain ATCC 700264 / AMB-1)</name>
    <name type="common">Magnetospirillum magneticum</name>
    <dbReference type="NCBI Taxonomy" id="342108"/>
    <lineage>
        <taxon>Bacteria</taxon>
        <taxon>Pseudomonadati</taxon>
        <taxon>Pseudomonadota</taxon>
        <taxon>Alphaproteobacteria</taxon>
        <taxon>Rhodospirillales</taxon>
        <taxon>Magnetospirillaceae</taxon>
        <taxon>Paramagnetospirillum</taxon>
    </lineage>
</organism>
<dbReference type="PANTHER" id="PTHR43078">
    <property type="entry name" value="UDP-GLUCURONIC ACID DECARBOXYLASE-RELATED"/>
    <property type="match status" value="1"/>
</dbReference>
<evidence type="ECO:0000313" key="6">
    <source>
        <dbReference type="EMBL" id="BAE49873.1"/>
    </source>
</evidence>
<dbReference type="GO" id="GO:0048040">
    <property type="term" value="F:UDP-glucuronate decarboxylase activity"/>
    <property type="evidence" value="ECO:0007669"/>
    <property type="project" value="TreeGrafter"/>
</dbReference>
<evidence type="ECO:0000256" key="1">
    <source>
        <dbReference type="ARBA" id="ARBA00001911"/>
    </source>
</evidence>
<keyword evidence="3" id="KW-0520">NAD</keyword>
<accession>Q2W8F2</accession>
<dbReference type="Pfam" id="PF01370">
    <property type="entry name" value="Epimerase"/>
    <property type="match status" value="1"/>
</dbReference>
<proteinExistence type="predicted"/>
<gene>
    <name evidence="6" type="ordered locus">amb1069</name>
</gene>
<dbReference type="GO" id="GO:0070403">
    <property type="term" value="F:NAD+ binding"/>
    <property type="evidence" value="ECO:0007669"/>
    <property type="project" value="InterPro"/>
</dbReference>
<evidence type="ECO:0000259" key="5">
    <source>
        <dbReference type="Pfam" id="PF01370"/>
    </source>
</evidence>
<dbReference type="PANTHER" id="PTHR43078:SF6">
    <property type="entry name" value="UDP-GLUCURONIC ACID DECARBOXYLASE 1"/>
    <property type="match status" value="1"/>
</dbReference>
<dbReference type="KEGG" id="mag:amb1069"/>
<protein>
    <submittedName>
        <fullName evidence="6">Nucleoside-diphosphate-sugar epimerase</fullName>
    </submittedName>
</protein>
<dbReference type="InterPro" id="IPR020904">
    <property type="entry name" value="Sc_DH/Rdtase_CS"/>
</dbReference>
<dbReference type="STRING" id="342108.amb1069"/>
<evidence type="ECO:0000256" key="4">
    <source>
        <dbReference type="ARBA" id="ARBA00023239"/>
    </source>
</evidence>
<keyword evidence="4" id="KW-0456">Lyase</keyword>
<name>Q2W8F2_PARM1</name>
<dbReference type="PROSITE" id="PS00061">
    <property type="entry name" value="ADH_SHORT"/>
    <property type="match status" value="1"/>
</dbReference>
<dbReference type="InterPro" id="IPR036291">
    <property type="entry name" value="NAD(P)-bd_dom_sf"/>
</dbReference>
<dbReference type="GO" id="GO:0042732">
    <property type="term" value="P:D-xylose metabolic process"/>
    <property type="evidence" value="ECO:0007669"/>
    <property type="project" value="InterPro"/>
</dbReference>
<dbReference type="InterPro" id="IPR044516">
    <property type="entry name" value="UXS-like"/>
</dbReference>
<dbReference type="AlphaFoldDB" id="Q2W8F2"/>
<feature type="domain" description="NAD-dependent epimerase/dehydratase" evidence="5">
    <location>
        <begin position="9"/>
        <end position="247"/>
    </location>
</feature>
<keyword evidence="7" id="KW-1185">Reference proteome</keyword>
<dbReference type="InterPro" id="IPR001509">
    <property type="entry name" value="Epimerase_deHydtase"/>
</dbReference>
<dbReference type="Proteomes" id="UP000007058">
    <property type="component" value="Chromosome"/>
</dbReference>
<dbReference type="SUPFAM" id="SSF51735">
    <property type="entry name" value="NAD(P)-binding Rossmann-fold domains"/>
    <property type="match status" value="1"/>
</dbReference>
<evidence type="ECO:0000256" key="2">
    <source>
        <dbReference type="ARBA" id="ARBA00022793"/>
    </source>
</evidence>
<keyword evidence="2" id="KW-0210">Decarboxylase</keyword>
<reference evidence="6 7" key="1">
    <citation type="journal article" date="2005" name="DNA Res.">
        <title>Complete genome sequence of the facultative anaerobic magnetotactic bacterium Magnetospirillum sp. strain AMB-1.</title>
        <authorList>
            <person name="Matsunaga T."/>
            <person name="Okamura Y."/>
            <person name="Fukuda Y."/>
            <person name="Wahyudi A.T."/>
            <person name="Murase Y."/>
            <person name="Takeyama H."/>
        </authorList>
    </citation>
    <scope>NUCLEOTIDE SEQUENCE [LARGE SCALE GENOMIC DNA]</scope>
    <source>
        <strain evidence="7">ATCC 700264 / AMB-1</strain>
    </source>
</reference>
<dbReference type="GO" id="GO:0005737">
    <property type="term" value="C:cytoplasm"/>
    <property type="evidence" value="ECO:0007669"/>
    <property type="project" value="TreeGrafter"/>
</dbReference>
<sequence>MGLRQGMNIVVTGGAGFIGSTLVRRLLDLGCSVSVIDDLSGGREENLPNHPGVTLHRLRIGTDTADQVEAVVADADMVYHLASPIGVALAHQARYEVVENILSSGIAVVRACKAHRRPLVLTSSSEIYGGGLPRPLREADPSCLDIAPRWGYASAKMALEQMGAGLCLEHGVPVWLIRPFNIAGIRQRSETGLVVASFVAAAMQNRPLDVHGDGSQLRSFLHVEDAADALMAVTSAASLAGRPINIGSESPITIGALARLVLDIVGSASPIIQTPYDDMFDGLFTHATSRIPDIGLIKGATDWRPHRSLDDAIRDCWRGMADDTPRLPPTTVSRL</sequence>
<dbReference type="EMBL" id="AP007255">
    <property type="protein sequence ID" value="BAE49873.1"/>
    <property type="molecule type" value="Genomic_DNA"/>
</dbReference>
<dbReference type="Gene3D" id="3.40.50.720">
    <property type="entry name" value="NAD(P)-binding Rossmann-like Domain"/>
    <property type="match status" value="1"/>
</dbReference>
<evidence type="ECO:0000256" key="3">
    <source>
        <dbReference type="ARBA" id="ARBA00023027"/>
    </source>
</evidence>
<comment type="cofactor">
    <cofactor evidence="1">
        <name>NAD(+)</name>
        <dbReference type="ChEBI" id="CHEBI:57540"/>
    </cofactor>
</comment>
<evidence type="ECO:0000313" key="7">
    <source>
        <dbReference type="Proteomes" id="UP000007058"/>
    </source>
</evidence>